<accession>A0A8S1R3H3</accession>
<evidence type="ECO:0000313" key="1">
    <source>
        <dbReference type="EMBL" id="CAD8122661.1"/>
    </source>
</evidence>
<dbReference type="Proteomes" id="UP000692954">
    <property type="component" value="Unassembled WGS sequence"/>
</dbReference>
<evidence type="ECO:0000313" key="2">
    <source>
        <dbReference type="Proteomes" id="UP000692954"/>
    </source>
</evidence>
<gene>
    <name evidence="1" type="ORF">PSON_ATCC_30995.1.T1390174</name>
</gene>
<dbReference type="EMBL" id="CAJJDN010000139">
    <property type="protein sequence ID" value="CAD8122661.1"/>
    <property type="molecule type" value="Genomic_DNA"/>
</dbReference>
<keyword evidence="2" id="KW-1185">Reference proteome</keyword>
<organism evidence="1 2">
    <name type="scientific">Paramecium sonneborni</name>
    <dbReference type="NCBI Taxonomy" id="65129"/>
    <lineage>
        <taxon>Eukaryota</taxon>
        <taxon>Sar</taxon>
        <taxon>Alveolata</taxon>
        <taxon>Ciliophora</taxon>
        <taxon>Intramacronucleata</taxon>
        <taxon>Oligohymenophorea</taxon>
        <taxon>Peniculida</taxon>
        <taxon>Parameciidae</taxon>
        <taxon>Paramecium</taxon>
    </lineage>
</organism>
<comment type="caution">
    <text evidence="1">The sequence shown here is derived from an EMBL/GenBank/DDBJ whole genome shotgun (WGS) entry which is preliminary data.</text>
</comment>
<name>A0A8S1R3H3_9CILI</name>
<protein>
    <submittedName>
        <fullName evidence="1">Uncharacterized protein</fullName>
    </submittedName>
</protein>
<dbReference type="AlphaFoldDB" id="A0A8S1R3H3"/>
<proteinExistence type="predicted"/>
<sequence>MRQTQILDNIYLEQIYQMMNFSIFMYRRLTHLSNFTHLFQIKMNFFQIIQLNTLKCVKSIIFANYEKYHYKKNYYNYSIIYIEKNNTITFNQKSQRQKTILIFLNLVTNKIIRKIPLSSYQTIKKFYLLKNQTVICLKHQSDQVDLYQIST</sequence>
<reference evidence="1" key="1">
    <citation type="submission" date="2021-01" db="EMBL/GenBank/DDBJ databases">
        <authorList>
            <consortium name="Genoscope - CEA"/>
            <person name="William W."/>
        </authorList>
    </citation>
    <scope>NUCLEOTIDE SEQUENCE</scope>
</reference>